<dbReference type="GO" id="GO:0005975">
    <property type="term" value="P:carbohydrate metabolic process"/>
    <property type="evidence" value="ECO:0007669"/>
    <property type="project" value="InterPro"/>
</dbReference>
<dbReference type="Gene3D" id="2.60.120.10">
    <property type="entry name" value="Jelly Rolls"/>
    <property type="match status" value="2"/>
</dbReference>
<name>A0A1M6DJX2_9FIRM</name>
<dbReference type="GO" id="GO:0046872">
    <property type="term" value="F:metal ion binding"/>
    <property type="evidence" value="ECO:0007669"/>
    <property type="project" value="UniProtKB-KW"/>
</dbReference>
<keyword evidence="5" id="KW-0413">Isomerase</keyword>
<dbReference type="GO" id="GO:0004476">
    <property type="term" value="F:mannose-6-phosphate isomerase activity"/>
    <property type="evidence" value="ECO:0007669"/>
    <property type="project" value="InterPro"/>
</dbReference>
<proteinExistence type="predicted"/>
<keyword evidence="6" id="KW-1185">Reference proteome</keyword>
<dbReference type="OrthoDB" id="9808275at2"/>
<dbReference type="AlphaFoldDB" id="A0A1M6DJX2"/>
<keyword evidence="1 3" id="KW-0479">Metal-binding</keyword>
<dbReference type="CDD" id="cd07010">
    <property type="entry name" value="cupin_PMI_type_I_N_bac"/>
    <property type="match status" value="1"/>
</dbReference>
<dbReference type="InterPro" id="IPR014628">
    <property type="entry name" value="Man6P_isomerase_Firm_short"/>
</dbReference>
<dbReference type="RefSeq" id="WP_073025284.1">
    <property type="nucleotide sequence ID" value="NZ_FQZS01000007.1"/>
</dbReference>
<evidence type="ECO:0000313" key="5">
    <source>
        <dbReference type="EMBL" id="SHI73647.1"/>
    </source>
</evidence>
<evidence type="ECO:0000313" key="6">
    <source>
        <dbReference type="Proteomes" id="UP000184442"/>
    </source>
</evidence>
<evidence type="ECO:0000256" key="3">
    <source>
        <dbReference type="PIRSR" id="PIRSR036894-1"/>
    </source>
</evidence>
<feature type="active site" evidence="4">
    <location>
        <position position="158"/>
    </location>
</feature>
<accession>A0A1M6DJX2</accession>
<sequence>MFPYKTVPELCEKIWGGYRLKDYNKYFSGKIGESIEFDGRKQAMPITIKLIDAWDNLSIQVHPDKETALELNDGNSGKDELWVVLDCEKDSLIFYGFNDFYDKKIIHEAALDGSIINLMNRINVKKGDCIFIPSGTVHALGKGVLVYELQQASNVTYRLYDWNRVENGKQRELHIDKAIRTIKIDNYITAENIINIYSKSSEDSRLVTIGQYEHFGARFVTLKDEESIMQRCDEPRIITVISGRGLLCFKGKESCLEKGEIFVIPANIDECISIIGIDVLNYIESWPRNANL</sequence>
<evidence type="ECO:0000256" key="1">
    <source>
        <dbReference type="ARBA" id="ARBA00022723"/>
    </source>
</evidence>
<dbReference type="Proteomes" id="UP000184442">
    <property type="component" value="Unassembled WGS sequence"/>
</dbReference>
<feature type="binding site" evidence="3">
    <location>
        <position position="62"/>
    </location>
    <ligand>
        <name>Zn(2+)</name>
        <dbReference type="ChEBI" id="CHEBI:29105"/>
    </ligand>
</feature>
<evidence type="ECO:0000256" key="2">
    <source>
        <dbReference type="ARBA" id="ARBA00022833"/>
    </source>
</evidence>
<feature type="binding site" evidence="3">
    <location>
        <position position="138"/>
    </location>
    <ligand>
        <name>Zn(2+)</name>
        <dbReference type="ChEBI" id="CHEBI:29105"/>
    </ligand>
</feature>
<dbReference type="PANTHER" id="PTHR42742">
    <property type="entry name" value="TRANSCRIPTIONAL REPRESSOR MPRA"/>
    <property type="match status" value="1"/>
</dbReference>
<dbReference type="PIRSF" id="PIRSF036894">
    <property type="entry name" value="PMI_Firm_short"/>
    <property type="match status" value="1"/>
</dbReference>
<dbReference type="InterPro" id="IPR014710">
    <property type="entry name" value="RmlC-like_jellyroll"/>
</dbReference>
<gene>
    <name evidence="5" type="ORF">SAMN02745176_01152</name>
</gene>
<dbReference type="STRING" id="1122184.SAMN02745176_01152"/>
<dbReference type="EMBL" id="FQZS01000007">
    <property type="protein sequence ID" value="SHI73647.1"/>
    <property type="molecule type" value="Genomic_DNA"/>
</dbReference>
<dbReference type="InterPro" id="IPR011051">
    <property type="entry name" value="RmlC_Cupin_sf"/>
</dbReference>
<reference evidence="5 6" key="1">
    <citation type="submission" date="2016-11" db="EMBL/GenBank/DDBJ databases">
        <authorList>
            <person name="Jaros S."/>
            <person name="Januszkiewicz K."/>
            <person name="Wedrychowicz H."/>
        </authorList>
    </citation>
    <scope>NUCLEOTIDE SEQUENCE [LARGE SCALE GENOMIC DNA]</scope>
    <source>
        <strain evidence="5 6">DSM 19022</strain>
    </source>
</reference>
<dbReference type="InterPro" id="IPR051804">
    <property type="entry name" value="Carb_Metab_Reg_Kinase/Isom"/>
</dbReference>
<evidence type="ECO:0000256" key="4">
    <source>
        <dbReference type="PIRSR" id="PIRSR036894-2"/>
    </source>
</evidence>
<comment type="cofactor">
    <cofactor evidence="3">
        <name>Zn(2+)</name>
        <dbReference type="ChEBI" id="CHEBI:29105"/>
    </cofactor>
    <text evidence="3">Binds 1 zinc ion per subunit.</text>
</comment>
<feature type="binding site" evidence="3">
    <location>
        <position position="80"/>
    </location>
    <ligand>
        <name>Zn(2+)</name>
        <dbReference type="ChEBI" id="CHEBI:29105"/>
    </ligand>
</feature>
<dbReference type="SUPFAM" id="SSF51182">
    <property type="entry name" value="RmlC-like cupins"/>
    <property type="match status" value="1"/>
</dbReference>
<organism evidence="5 6">
    <name type="scientific">Lutispora thermophila DSM 19022</name>
    <dbReference type="NCBI Taxonomy" id="1122184"/>
    <lineage>
        <taxon>Bacteria</taxon>
        <taxon>Bacillati</taxon>
        <taxon>Bacillota</taxon>
        <taxon>Clostridia</taxon>
        <taxon>Lutisporales</taxon>
        <taxon>Lutisporaceae</taxon>
        <taxon>Lutispora</taxon>
    </lineage>
</organism>
<keyword evidence="2 3" id="KW-0862">Zinc</keyword>
<protein>
    <submittedName>
        <fullName evidence="5">Mannose-6-phosphate isomerase</fullName>
    </submittedName>
</protein>
<dbReference type="PANTHER" id="PTHR42742:SF3">
    <property type="entry name" value="FRUCTOKINASE"/>
    <property type="match status" value="1"/>
</dbReference>